<dbReference type="InterPro" id="IPR002934">
    <property type="entry name" value="Polymerase_NTP_transf_dom"/>
</dbReference>
<dbReference type="Pfam" id="PF01909">
    <property type="entry name" value="NTP_transf_2"/>
    <property type="match status" value="1"/>
</dbReference>
<organism evidence="2 3">
    <name type="scientific">Nannocystis punicea</name>
    <dbReference type="NCBI Taxonomy" id="2995304"/>
    <lineage>
        <taxon>Bacteria</taxon>
        <taxon>Pseudomonadati</taxon>
        <taxon>Myxococcota</taxon>
        <taxon>Polyangia</taxon>
        <taxon>Nannocystales</taxon>
        <taxon>Nannocystaceae</taxon>
        <taxon>Nannocystis</taxon>
    </lineage>
</organism>
<dbReference type="SUPFAM" id="SSF81301">
    <property type="entry name" value="Nucleotidyltransferase"/>
    <property type="match status" value="1"/>
</dbReference>
<dbReference type="Proteomes" id="UP001164459">
    <property type="component" value="Chromosome"/>
</dbReference>
<feature type="domain" description="Polymerase nucleotidyl transferase" evidence="1">
    <location>
        <begin position="36"/>
        <end position="84"/>
    </location>
</feature>
<gene>
    <name evidence="2" type="ORF">O0S08_40555</name>
</gene>
<dbReference type="EMBL" id="CP114040">
    <property type="protein sequence ID" value="WAS92513.1"/>
    <property type="molecule type" value="Genomic_DNA"/>
</dbReference>
<keyword evidence="3" id="KW-1185">Reference proteome</keyword>
<dbReference type="PANTHER" id="PTHR33933:SF1">
    <property type="entry name" value="PROTEIN ADENYLYLTRANSFERASE MNTA-RELATED"/>
    <property type="match status" value="1"/>
</dbReference>
<protein>
    <submittedName>
        <fullName evidence="2">Nucleotidyltransferase domain-containing protein</fullName>
    </submittedName>
</protein>
<reference evidence="2" key="1">
    <citation type="submission" date="2022-11" db="EMBL/GenBank/DDBJ databases">
        <title>Minimal conservation of predation-associated metabolite biosynthetic gene clusters underscores biosynthetic potential of Myxococcota including descriptions for ten novel species: Archangium lansinium sp. nov., Myxococcus landrumus sp. nov., Nannocystis bai.</title>
        <authorList>
            <person name="Ahearne A."/>
            <person name="Stevens C."/>
            <person name="Dowd S."/>
        </authorList>
    </citation>
    <scope>NUCLEOTIDE SEQUENCE</scope>
    <source>
        <strain evidence="2">Fl3</strain>
    </source>
</reference>
<sequence>MRADASRPGHADRARERSVLDLRGEEIDLAGVVPVLERLIARWSPKQVWLFGSRARGEATLESDWDLLVIVPDETSDDDIDPLVGWQLRKESRVRADLIACHEKDFREDRDTPNTLAHEAAHRGVLIYER</sequence>
<dbReference type="InterPro" id="IPR052548">
    <property type="entry name" value="Type_VII_TA_antitoxin"/>
</dbReference>
<dbReference type="RefSeq" id="WP_269034870.1">
    <property type="nucleotide sequence ID" value="NZ_CP114040.1"/>
</dbReference>
<proteinExistence type="predicted"/>
<accession>A0ABY7GZV4</accession>
<dbReference type="InterPro" id="IPR043519">
    <property type="entry name" value="NT_sf"/>
</dbReference>
<evidence type="ECO:0000313" key="2">
    <source>
        <dbReference type="EMBL" id="WAS92513.1"/>
    </source>
</evidence>
<evidence type="ECO:0000313" key="3">
    <source>
        <dbReference type="Proteomes" id="UP001164459"/>
    </source>
</evidence>
<name>A0ABY7GZV4_9BACT</name>
<dbReference type="CDD" id="cd05403">
    <property type="entry name" value="NT_KNTase_like"/>
    <property type="match status" value="1"/>
</dbReference>
<dbReference type="Gene3D" id="3.30.460.10">
    <property type="entry name" value="Beta Polymerase, domain 2"/>
    <property type="match status" value="1"/>
</dbReference>
<dbReference type="PANTHER" id="PTHR33933">
    <property type="entry name" value="NUCLEOTIDYLTRANSFERASE"/>
    <property type="match status" value="1"/>
</dbReference>
<evidence type="ECO:0000259" key="1">
    <source>
        <dbReference type="Pfam" id="PF01909"/>
    </source>
</evidence>